<evidence type="ECO:0000256" key="1">
    <source>
        <dbReference type="ARBA" id="ARBA00023002"/>
    </source>
</evidence>
<dbReference type="GO" id="GO:0016491">
    <property type="term" value="F:oxidoreductase activity"/>
    <property type="evidence" value="ECO:0007669"/>
    <property type="project" value="UniProtKB-KW"/>
</dbReference>
<reference evidence="2 3" key="1">
    <citation type="submission" date="2020-03" db="EMBL/GenBank/DDBJ databases">
        <authorList>
            <person name="Sun Q."/>
        </authorList>
    </citation>
    <scope>NUCLEOTIDE SEQUENCE [LARGE SCALE GENOMIC DNA]</scope>
    <source>
        <strain evidence="2 3">JC162</strain>
    </source>
</reference>
<dbReference type="Proteomes" id="UP000548582">
    <property type="component" value="Unassembled WGS sequence"/>
</dbReference>
<comment type="caution">
    <text evidence="2">The sequence shown here is derived from an EMBL/GenBank/DDBJ whole genome shotgun (WGS) entry which is preliminary data.</text>
</comment>
<dbReference type="RefSeq" id="WP_170055877.1">
    <property type="nucleotide sequence ID" value="NZ_JABBKX010000009.1"/>
</dbReference>
<dbReference type="InterPro" id="IPR036010">
    <property type="entry name" value="2Fe-2S_ferredoxin-like_sf"/>
</dbReference>
<dbReference type="AlphaFoldDB" id="A0A848EJV1"/>
<name>A0A848EJV1_9PROT</name>
<accession>A0A848EJV1</accession>
<evidence type="ECO:0000313" key="2">
    <source>
        <dbReference type="EMBL" id="NMJ43677.1"/>
    </source>
</evidence>
<dbReference type="EMBL" id="JABBKX010000009">
    <property type="protein sequence ID" value="NMJ43677.1"/>
    <property type="molecule type" value="Genomic_DNA"/>
</dbReference>
<sequence length="99" mass="10190">MFRQMAGVTAEQVEISLDGERLAVPAGVSLAAAMLTGGAVPMRASTVAGAPRAAYCMIGHCYECLVEVDGAPGVQACLTTVRAGMVVRRQLLAAETAHD</sequence>
<proteinExistence type="predicted"/>
<keyword evidence="3" id="KW-1185">Reference proteome</keyword>
<organism evidence="2 3">
    <name type="scientific">Neoroseomonas marina</name>
    <dbReference type="NCBI Taxonomy" id="1232220"/>
    <lineage>
        <taxon>Bacteria</taxon>
        <taxon>Pseudomonadati</taxon>
        <taxon>Pseudomonadota</taxon>
        <taxon>Alphaproteobacteria</taxon>
        <taxon>Acetobacterales</taxon>
        <taxon>Acetobacteraceae</taxon>
        <taxon>Neoroseomonas</taxon>
    </lineage>
</organism>
<protein>
    <submittedName>
        <fullName evidence="2">(2Fe-2S)-binding protein</fullName>
    </submittedName>
</protein>
<dbReference type="GO" id="GO:0051536">
    <property type="term" value="F:iron-sulfur cluster binding"/>
    <property type="evidence" value="ECO:0007669"/>
    <property type="project" value="InterPro"/>
</dbReference>
<evidence type="ECO:0000313" key="3">
    <source>
        <dbReference type="Proteomes" id="UP000548582"/>
    </source>
</evidence>
<dbReference type="Pfam" id="PF13510">
    <property type="entry name" value="Fer2_4"/>
    <property type="match status" value="1"/>
</dbReference>
<dbReference type="InterPro" id="IPR042204">
    <property type="entry name" value="2Fe-2S-bd_N"/>
</dbReference>
<dbReference type="Gene3D" id="3.10.20.440">
    <property type="entry name" value="2Fe-2S iron-sulphur cluster binding domain, sarcosine oxidase, alpha subunit, N-terminal domain"/>
    <property type="match status" value="1"/>
</dbReference>
<gene>
    <name evidence="2" type="ORF">GWK16_20690</name>
</gene>
<dbReference type="SUPFAM" id="SSF54292">
    <property type="entry name" value="2Fe-2S ferredoxin-like"/>
    <property type="match status" value="1"/>
</dbReference>
<keyword evidence="1" id="KW-0560">Oxidoreductase</keyword>